<keyword evidence="2" id="KW-0255">Endonuclease</keyword>
<keyword evidence="3" id="KW-1185">Reference proteome</keyword>
<dbReference type="GO" id="GO:0004519">
    <property type="term" value="F:endonuclease activity"/>
    <property type="evidence" value="ECO:0007669"/>
    <property type="project" value="UniProtKB-KW"/>
</dbReference>
<sequence length="315" mass="35376">MGDTTAWLMLAAGADRARASNDGYDDDPSSHYSWDSTVPNHAGPDKGHVIVLWDKKYLLGASVIEEVEPGRASKDMHSCPQCGKARIEFRTTLLPRIKCYSCGHEFDQPSTRTEIVDTFRTRHGAGWVDLAGRLTGAQLRELCVSPKSQLSLRPLDYDRFRAAIDEVPTPTTLAPLEAAVRYVESGHREAYVRVRRGQGPFRSALLAKYGDECAFTGRMPVDALEAAHLYSYAATGTHHDDGGLLMRRDVHRLFDLGFLAVHPDTFHIDVHPDLSSYEEYTRLHDKPLRPRLTAAQREWLRKHWEQMRPTSPGAA</sequence>
<reference evidence="3" key="1">
    <citation type="journal article" date="2019" name="Int. J. Syst. Evol. Microbiol.">
        <title>The Global Catalogue of Microorganisms (GCM) 10K type strain sequencing project: providing services to taxonomists for standard genome sequencing and annotation.</title>
        <authorList>
            <consortium name="The Broad Institute Genomics Platform"/>
            <consortium name="The Broad Institute Genome Sequencing Center for Infectious Disease"/>
            <person name="Wu L."/>
            <person name="Ma J."/>
        </authorList>
    </citation>
    <scope>NUCLEOTIDE SEQUENCE [LARGE SCALE GENOMIC DNA]</scope>
    <source>
        <strain evidence="3">CGMCC 4.7405</strain>
    </source>
</reference>
<evidence type="ECO:0000313" key="3">
    <source>
        <dbReference type="Proteomes" id="UP001595690"/>
    </source>
</evidence>
<evidence type="ECO:0000259" key="1">
    <source>
        <dbReference type="Pfam" id="PF13391"/>
    </source>
</evidence>
<comment type="caution">
    <text evidence="2">The sequence shown here is derived from an EMBL/GenBank/DDBJ whole genome shotgun (WGS) entry which is preliminary data.</text>
</comment>
<dbReference type="InterPro" id="IPR003615">
    <property type="entry name" value="HNH_nuc"/>
</dbReference>
<dbReference type="Proteomes" id="UP001595690">
    <property type="component" value="Unassembled WGS sequence"/>
</dbReference>
<dbReference type="EMBL" id="JBHRZI010000025">
    <property type="protein sequence ID" value="MFC3895538.1"/>
    <property type="molecule type" value="Genomic_DNA"/>
</dbReference>
<protein>
    <submittedName>
        <fullName evidence="2">HNH endonuclease</fullName>
    </submittedName>
</protein>
<gene>
    <name evidence="2" type="ORF">ACFOWZ_29025</name>
</gene>
<dbReference type="RefSeq" id="WP_382377077.1">
    <property type="nucleotide sequence ID" value="NZ_JBHRZI010000025.1"/>
</dbReference>
<feature type="domain" description="HNH nuclease" evidence="1">
    <location>
        <begin position="213"/>
        <end position="261"/>
    </location>
</feature>
<evidence type="ECO:0000313" key="2">
    <source>
        <dbReference type="EMBL" id="MFC3895538.1"/>
    </source>
</evidence>
<dbReference type="Pfam" id="PF13391">
    <property type="entry name" value="HNH_2"/>
    <property type="match status" value="1"/>
</dbReference>
<keyword evidence="2" id="KW-0540">Nuclease</keyword>
<keyword evidence="2" id="KW-0378">Hydrolase</keyword>
<accession>A0ABV8C0M0</accession>
<organism evidence="2 3">
    <name type="scientific">Lentzea rhizosphaerae</name>
    <dbReference type="NCBI Taxonomy" id="2041025"/>
    <lineage>
        <taxon>Bacteria</taxon>
        <taxon>Bacillati</taxon>
        <taxon>Actinomycetota</taxon>
        <taxon>Actinomycetes</taxon>
        <taxon>Pseudonocardiales</taxon>
        <taxon>Pseudonocardiaceae</taxon>
        <taxon>Lentzea</taxon>
    </lineage>
</organism>
<proteinExistence type="predicted"/>
<name>A0ABV8C0M0_9PSEU</name>